<organism evidence="1 2">
    <name type="scientific">Kitasatospora misakiensis</name>
    <dbReference type="NCBI Taxonomy" id="67330"/>
    <lineage>
        <taxon>Bacteria</taxon>
        <taxon>Bacillati</taxon>
        <taxon>Actinomycetota</taxon>
        <taxon>Actinomycetes</taxon>
        <taxon>Kitasatosporales</taxon>
        <taxon>Streptomycetaceae</taxon>
        <taxon>Kitasatospora</taxon>
    </lineage>
</organism>
<comment type="caution">
    <text evidence="1">The sequence shown here is derived from an EMBL/GenBank/DDBJ whole genome shotgun (WGS) entry which is preliminary data.</text>
</comment>
<dbReference type="RefSeq" id="WP_380223032.1">
    <property type="nucleotide sequence ID" value="NZ_JBHSOF010000001.1"/>
</dbReference>
<proteinExistence type="predicted"/>
<dbReference type="EMBL" id="JBHSOF010000001">
    <property type="protein sequence ID" value="MFC5661472.1"/>
    <property type="molecule type" value="Genomic_DNA"/>
</dbReference>
<gene>
    <name evidence="1" type="ORF">ACFP3U_00595</name>
</gene>
<protein>
    <submittedName>
        <fullName evidence="1">Uncharacterized protein</fullName>
    </submittedName>
</protein>
<accession>A0ABW0WVE1</accession>
<dbReference type="Proteomes" id="UP001595975">
    <property type="component" value="Unassembled WGS sequence"/>
</dbReference>
<reference evidence="2" key="1">
    <citation type="journal article" date="2019" name="Int. J. Syst. Evol. Microbiol.">
        <title>The Global Catalogue of Microorganisms (GCM) 10K type strain sequencing project: providing services to taxonomists for standard genome sequencing and annotation.</title>
        <authorList>
            <consortium name="The Broad Institute Genomics Platform"/>
            <consortium name="The Broad Institute Genome Sequencing Center for Infectious Disease"/>
            <person name="Wu L."/>
            <person name="Ma J."/>
        </authorList>
    </citation>
    <scope>NUCLEOTIDE SEQUENCE [LARGE SCALE GENOMIC DNA]</scope>
    <source>
        <strain evidence="2">CGMCC 4.1437</strain>
    </source>
</reference>
<keyword evidence="2" id="KW-1185">Reference proteome</keyword>
<evidence type="ECO:0000313" key="1">
    <source>
        <dbReference type="EMBL" id="MFC5661472.1"/>
    </source>
</evidence>
<name>A0ABW0WVE1_9ACTN</name>
<sequence>MATERAVGSAVDAAFFEAVGEVFMRYPDLKTKYAVVSLALEAEMGIDFERQHGVSRVEGDRIVTEFVDRDRPIPRSVTAGIPARICLEEDAQGNCLEWWYY</sequence>
<evidence type="ECO:0000313" key="2">
    <source>
        <dbReference type="Proteomes" id="UP001595975"/>
    </source>
</evidence>